<feature type="domain" description="Photosynthesis system II assembly factor Ycf48/Hcf136-like" evidence="3">
    <location>
        <begin position="61"/>
        <end position="156"/>
    </location>
</feature>
<proteinExistence type="predicted"/>
<dbReference type="SUPFAM" id="SSF50939">
    <property type="entry name" value="Sialidases"/>
    <property type="match status" value="1"/>
</dbReference>
<name>A0ABN0SWJ0_9GAMM</name>
<dbReference type="InterPro" id="IPR028203">
    <property type="entry name" value="PSII_CF48-like_dom"/>
</dbReference>
<keyword evidence="2" id="KW-0604">Photosystem II</keyword>
<feature type="domain" description="Photosynthesis system II assembly factor Ycf48/Hcf136-like" evidence="3">
    <location>
        <begin position="200"/>
        <end position="269"/>
    </location>
</feature>
<dbReference type="RefSeq" id="WP_343987144.1">
    <property type="nucleotide sequence ID" value="NZ_BAAAFM010000003.1"/>
</dbReference>
<sequence>MKNVLQTLIISLVILAAPISKGEPAVIAPKAVESLLLDIVKVSDQRLLTVGQRGHILISEDQNQNWRQVEVPVSVNLTAVDFLDENHGVAVGFDQTILLTQDAGETWTVSHQEVSNLQPALFSVIYTSKDTITAVGSYGLYLETEDGGKSWENRQIDSLSDVYDGFSHFYDIERLTADTWYIAGEKYIAEADEYGDEFSKGMIAVTKDGGKTWDKVNSPYEGSFFGISVKANDIYVYGLRGNLFHSKDGGSSWNKVPLGVQAGLHDMIITDAGNLVLVGTGGVMIEKSATNTKAAKVSKRPDLKGRAALIEVADEQFIIVGEGGVSSSSQVENKAQQ</sequence>
<dbReference type="EMBL" id="BAAAFM010000003">
    <property type="protein sequence ID" value="GAA0203731.1"/>
    <property type="molecule type" value="Genomic_DNA"/>
</dbReference>
<evidence type="ECO:0000256" key="1">
    <source>
        <dbReference type="ARBA" id="ARBA00022531"/>
    </source>
</evidence>
<dbReference type="Pfam" id="PF14870">
    <property type="entry name" value="PSII_BNR"/>
    <property type="match status" value="2"/>
</dbReference>
<dbReference type="InterPro" id="IPR015943">
    <property type="entry name" value="WD40/YVTN_repeat-like_dom_sf"/>
</dbReference>
<dbReference type="Gene3D" id="2.130.10.10">
    <property type="entry name" value="YVTN repeat-like/Quinoprotein amine dehydrogenase"/>
    <property type="match status" value="2"/>
</dbReference>
<comment type="caution">
    <text evidence="4">The sequence shown here is derived from an EMBL/GenBank/DDBJ whole genome shotgun (WGS) entry which is preliminary data.</text>
</comment>
<dbReference type="Proteomes" id="UP001501221">
    <property type="component" value="Unassembled WGS sequence"/>
</dbReference>
<evidence type="ECO:0000313" key="4">
    <source>
        <dbReference type="EMBL" id="GAA0203731.1"/>
    </source>
</evidence>
<evidence type="ECO:0000256" key="2">
    <source>
        <dbReference type="ARBA" id="ARBA00023276"/>
    </source>
</evidence>
<keyword evidence="1" id="KW-0602">Photosynthesis</keyword>
<gene>
    <name evidence="4" type="ORF">GCM10009123_08790</name>
</gene>
<evidence type="ECO:0000259" key="3">
    <source>
        <dbReference type="Pfam" id="PF14870"/>
    </source>
</evidence>
<dbReference type="PANTHER" id="PTHR47199">
    <property type="entry name" value="PHOTOSYSTEM II STABILITY/ASSEMBLY FACTOR HCF136, CHLOROPLASTIC"/>
    <property type="match status" value="1"/>
</dbReference>
<accession>A0ABN0SWJ0</accession>
<keyword evidence="5" id="KW-1185">Reference proteome</keyword>
<protein>
    <submittedName>
        <fullName evidence="4">YCF48-related protein</fullName>
    </submittedName>
</protein>
<organism evidence="4 5">
    <name type="scientific">Kangiella japonica</name>
    <dbReference type="NCBI Taxonomy" id="647384"/>
    <lineage>
        <taxon>Bacteria</taxon>
        <taxon>Pseudomonadati</taxon>
        <taxon>Pseudomonadota</taxon>
        <taxon>Gammaproteobacteria</taxon>
        <taxon>Kangiellales</taxon>
        <taxon>Kangiellaceae</taxon>
        <taxon>Kangiella</taxon>
    </lineage>
</organism>
<reference evidence="4 5" key="1">
    <citation type="journal article" date="2019" name="Int. J. Syst. Evol. Microbiol.">
        <title>The Global Catalogue of Microorganisms (GCM) 10K type strain sequencing project: providing services to taxonomists for standard genome sequencing and annotation.</title>
        <authorList>
            <consortium name="The Broad Institute Genomics Platform"/>
            <consortium name="The Broad Institute Genome Sequencing Center for Infectious Disease"/>
            <person name="Wu L."/>
            <person name="Ma J."/>
        </authorList>
    </citation>
    <scope>NUCLEOTIDE SEQUENCE [LARGE SCALE GENOMIC DNA]</scope>
    <source>
        <strain evidence="4 5">JCM 16211</strain>
    </source>
</reference>
<dbReference type="PANTHER" id="PTHR47199:SF2">
    <property type="entry name" value="PHOTOSYSTEM II STABILITY_ASSEMBLY FACTOR HCF136, CHLOROPLASTIC"/>
    <property type="match status" value="1"/>
</dbReference>
<evidence type="ECO:0000313" key="5">
    <source>
        <dbReference type="Proteomes" id="UP001501221"/>
    </source>
</evidence>
<dbReference type="InterPro" id="IPR036278">
    <property type="entry name" value="Sialidase_sf"/>
</dbReference>